<evidence type="ECO:0000313" key="2">
    <source>
        <dbReference type="EMBL" id="KAF7290023.1"/>
    </source>
</evidence>
<dbReference type="EMBL" id="JACAZE010000027">
    <property type="protein sequence ID" value="KAF7290023.1"/>
    <property type="molecule type" value="Genomic_DNA"/>
</dbReference>
<comment type="caution">
    <text evidence="2">The sequence shown here is derived from an EMBL/GenBank/DDBJ whole genome shotgun (WGS) entry which is preliminary data.</text>
</comment>
<name>A0A8H6RZW5_MYCCL</name>
<proteinExistence type="predicted"/>
<evidence type="ECO:0000313" key="3">
    <source>
        <dbReference type="Proteomes" id="UP000613580"/>
    </source>
</evidence>
<dbReference type="InterPro" id="IPR052743">
    <property type="entry name" value="Glutaminase_GtaA"/>
</dbReference>
<protein>
    <submittedName>
        <fullName evidence="2">DUF2433 domain-containing protein</fullName>
    </submittedName>
</protein>
<dbReference type="PANTHER" id="PTHR31987">
    <property type="entry name" value="GLUTAMINASE A-RELATED"/>
    <property type="match status" value="1"/>
</dbReference>
<accession>A0A8H6RZW5</accession>
<organism evidence="2 3">
    <name type="scientific">Mycena chlorophos</name>
    <name type="common">Agaric fungus</name>
    <name type="synonym">Agaricus chlorophos</name>
    <dbReference type="NCBI Taxonomy" id="658473"/>
    <lineage>
        <taxon>Eukaryota</taxon>
        <taxon>Fungi</taxon>
        <taxon>Dikarya</taxon>
        <taxon>Basidiomycota</taxon>
        <taxon>Agaricomycotina</taxon>
        <taxon>Agaricomycetes</taxon>
        <taxon>Agaricomycetidae</taxon>
        <taxon>Agaricales</taxon>
        <taxon>Marasmiineae</taxon>
        <taxon>Mycenaceae</taxon>
        <taxon>Mycena</taxon>
    </lineage>
</organism>
<dbReference type="OrthoDB" id="3918848at2759"/>
<reference evidence="2" key="1">
    <citation type="submission" date="2020-05" db="EMBL/GenBank/DDBJ databases">
        <title>Mycena genomes resolve the evolution of fungal bioluminescence.</title>
        <authorList>
            <person name="Tsai I.J."/>
        </authorList>
    </citation>
    <scope>NUCLEOTIDE SEQUENCE</scope>
    <source>
        <strain evidence="2">110903Hualien_Pintung</strain>
    </source>
</reference>
<sequence>MSGVLPPPRSQVLETASGRILCIADIRGRLAALNDLAKAANAVAIIHTGDFGFLDAESLHKMDENALRQLAFYSPLVPTSQEAARVGASDSIGISMLSEFPRLLAGEIRLEVPVYTVWGASEDVDILEAFRTGEYAVPNLYILSEESTHLVCLGGLRLRLLGLGGAFSLTKLFDNGGHESPIAGAGCSTWTTALQIGRLVETAERVFSPSETRLLVTFASPGREGSLSQLALALQADFTLSAGLHFRATSSYNDYSVQRDFSHSGLRHKVLLSKKAFLRLWEEVKPVLEGTVGDLEQRELLNRAVRVLNRVPGTEDEEVAWRTCWHWNLCDVKSGTLVLDVRDCRIGSEIRSEGFSFAHRGAERRKGEPAPRQPMAALDLQMLDIDRNRTAMEDEPELLPHRKLKP</sequence>
<dbReference type="AlphaFoldDB" id="A0A8H6RZW5"/>
<dbReference type="Proteomes" id="UP000613580">
    <property type="component" value="Unassembled WGS sequence"/>
</dbReference>
<evidence type="ECO:0000259" key="1">
    <source>
        <dbReference type="Pfam" id="PF10360"/>
    </source>
</evidence>
<dbReference type="InterPro" id="IPR029052">
    <property type="entry name" value="Metallo-depent_PP-like"/>
</dbReference>
<feature type="domain" description="DUF2433" evidence="1">
    <location>
        <begin position="250"/>
        <end position="360"/>
    </location>
</feature>
<dbReference type="Pfam" id="PF10360">
    <property type="entry name" value="DUF2433"/>
    <property type="match status" value="1"/>
</dbReference>
<gene>
    <name evidence="2" type="ORF">HMN09_01307300</name>
</gene>
<dbReference type="SUPFAM" id="SSF56300">
    <property type="entry name" value="Metallo-dependent phosphatases"/>
    <property type="match status" value="1"/>
</dbReference>
<keyword evidence="3" id="KW-1185">Reference proteome</keyword>
<dbReference type="InterPro" id="IPR018829">
    <property type="entry name" value="DUF2433"/>
</dbReference>
<dbReference type="PANTHER" id="PTHR31987:SF11">
    <property type="entry name" value="DUF2433 DOMAIN-CONTAINING PROTEIN"/>
    <property type="match status" value="1"/>
</dbReference>